<keyword evidence="3" id="KW-0813">Transport</keyword>
<comment type="similarity">
    <text evidence="2">Belongs to the bacterial solute-binding protein 1 family.</text>
</comment>
<evidence type="ECO:0000256" key="3">
    <source>
        <dbReference type="ARBA" id="ARBA00022448"/>
    </source>
</evidence>
<feature type="signal peptide" evidence="5">
    <location>
        <begin position="1"/>
        <end position="37"/>
    </location>
</feature>
<feature type="chain" id="PRO_5045491270" evidence="5">
    <location>
        <begin position="38"/>
        <end position="449"/>
    </location>
</feature>
<dbReference type="Gene3D" id="3.40.190.10">
    <property type="entry name" value="Periplasmic binding protein-like II"/>
    <property type="match status" value="2"/>
</dbReference>
<evidence type="ECO:0000256" key="2">
    <source>
        <dbReference type="ARBA" id="ARBA00008520"/>
    </source>
</evidence>
<gene>
    <name evidence="6" type="ORF">RQC66_03460</name>
</gene>
<evidence type="ECO:0000256" key="1">
    <source>
        <dbReference type="ARBA" id="ARBA00004196"/>
    </source>
</evidence>
<dbReference type="RefSeq" id="WP_314197847.1">
    <property type="nucleotide sequence ID" value="NZ_JAVTLL010000002.1"/>
</dbReference>
<dbReference type="Proteomes" id="UP001257948">
    <property type="component" value="Unassembled WGS sequence"/>
</dbReference>
<accession>A0ABU3LMI5</accession>
<dbReference type="Pfam" id="PF01547">
    <property type="entry name" value="SBP_bac_1"/>
    <property type="match status" value="1"/>
</dbReference>
<reference evidence="7" key="1">
    <citation type="submission" date="2023-07" db="EMBL/GenBank/DDBJ databases">
        <title>Draft genome sequence of the endophytic actinobacterium Streptomyces justiciae WPN32, a potential antibiotic producer.</title>
        <authorList>
            <person name="Yasawong M."/>
            <person name="Pana W."/>
            <person name="Ganta P."/>
            <person name="Santapan N."/>
            <person name="Songngamsuk T."/>
            <person name="Phatcharaharikarn M."/>
            <person name="Kerdtoob S."/>
            <person name="Nantapong N."/>
        </authorList>
    </citation>
    <scope>NUCLEOTIDE SEQUENCE [LARGE SCALE GENOMIC DNA]</scope>
    <source>
        <strain evidence="7">WPN32</strain>
    </source>
</reference>
<proteinExistence type="inferred from homology"/>
<keyword evidence="4 5" id="KW-0732">Signal</keyword>
<dbReference type="InterPro" id="IPR050490">
    <property type="entry name" value="Bact_solute-bd_prot1"/>
</dbReference>
<dbReference type="PANTHER" id="PTHR43649">
    <property type="entry name" value="ARABINOSE-BINDING PROTEIN-RELATED"/>
    <property type="match status" value="1"/>
</dbReference>
<dbReference type="PANTHER" id="PTHR43649:SF31">
    <property type="entry name" value="SN-GLYCEROL-3-PHOSPHATE-BINDING PERIPLASMIC PROTEIN UGPB"/>
    <property type="match status" value="1"/>
</dbReference>
<keyword evidence="7" id="KW-1185">Reference proteome</keyword>
<evidence type="ECO:0000313" key="7">
    <source>
        <dbReference type="Proteomes" id="UP001257948"/>
    </source>
</evidence>
<dbReference type="EMBL" id="JAVTLL010000002">
    <property type="protein sequence ID" value="MDT7839782.1"/>
    <property type="molecule type" value="Genomic_DNA"/>
</dbReference>
<sequence length="449" mass="48582">MATTPQPAHRTSRRTSGISRRLLLTATASALFVTATACGSAVNTADGSSADGLITLSMHNPDSRTQDPATWQMVQEFNKQHPDMKIRLEGQPVDQHEQRMTIAAQSGTLPEIFWVYDSLARTMVKSDDLLDLSPILAENGLRSKFAPSMLAGFRQDGVQYGLPYQALVTGFYYNKALLDEHGIAVPETFEDLLAAVKKLKAAGVAPIAQGANNSAFSVWAFLTMLDRFGYEAKYPDILSGKARYDNADFLRLYRHVEELAEAGAFPSNMNTQTYAQAVASYTDGKAAFLDAGVWEAAKIQKSAVGKDTGFWAGPTFSDGVGEQELVMNVPSAPFVVSAKVKEDKKKYAAVKAFIQFYYSDAGQKILVDNAQPPVTTYQPQVDRATNSVFAAVLAEASKSGWKSPEAQPDLVVSAATASAMYDSFYGVMGGSLSPEQAVKNVQKTIESAE</sequence>
<comment type="caution">
    <text evidence="6">The sequence shown here is derived from an EMBL/GenBank/DDBJ whole genome shotgun (WGS) entry which is preliminary data.</text>
</comment>
<dbReference type="InterPro" id="IPR006059">
    <property type="entry name" value="SBP"/>
</dbReference>
<organism evidence="6 7">
    <name type="scientific">Streptomyces justiciae</name>
    <dbReference type="NCBI Taxonomy" id="2780140"/>
    <lineage>
        <taxon>Bacteria</taxon>
        <taxon>Bacillati</taxon>
        <taxon>Actinomycetota</taxon>
        <taxon>Actinomycetes</taxon>
        <taxon>Kitasatosporales</taxon>
        <taxon>Streptomycetaceae</taxon>
        <taxon>Streptomyces</taxon>
    </lineage>
</organism>
<dbReference type="SUPFAM" id="SSF53850">
    <property type="entry name" value="Periplasmic binding protein-like II"/>
    <property type="match status" value="1"/>
</dbReference>
<comment type="subcellular location">
    <subcellularLocation>
        <location evidence="1">Cell envelope</location>
    </subcellularLocation>
</comment>
<evidence type="ECO:0000313" key="6">
    <source>
        <dbReference type="EMBL" id="MDT7839782.1"/>
    </source>
</evidence>
<protein>
    <submittedName>
        <fullName evidence="6">Extracellular solute-binding protein</fullName>
    </submittedName>
</protein>
<name>A0ABU3LMI5_9ACTN</name>
<evidence type="ECO:0000256" key="5">
    <source>
        <dbReference type="SAM" id="SignalP"/>
    </source>
</evidence>
<evidence type="ECO:0000256" key="4">
    <source>
        <dbReference type="ARBA" id="ARBA00022729"/>
    </source>
</evidence>